<comment type="pathway">
    <text evidence="2">Glycan biosynthesis; alginate biosynthesis.</text>
</comment>
<name>A0A975ZN67_9RHOB</name>
<protein>
    <submittedName>
        <fullName evidence="9">Alginate biosynthesis protein AlgX</fullName>
    </submittedName>
</protein>
<evidence type="ECO:0000256" key="1">
    <source>
        <dbReference type="ARBA" id="ARBA00004418"/>
    </source>
</evidence>
<keyword evidence="5" id="KW-0574">Periplasm</keyword>
<sequence>MTRCATFRRRAAAAMLGLGVASLGLAGPAAASGYGCRGLAEGQFMASVEGREGVFFRLHPDLHNHHPMAPETIADLATLTQALAAKGTALIYAPVPVKSLAMPKYLSPATTNYGFDYSLATTVYLDALSQLQAAGVRAVDLRAEMVDATGPLPYFRTDPRLTAEGARLAAAAIGAAIKAVPGIDALAQGRFETVPTGSASVASHARLVRQRSCAEPLPPAETATWKTSRTFTAEGARGVVALVGSEHSDTPEANFAGFLAQQTGLDVVQYSVPGGGAFAAISTYLTSAEFQNARPSVLVWELPQAEAPGLHDDQPMAELIAAARHRCDIPLEVARDADDPKTLRVDLSTLDTESAHMLFVDAAGAPARRAVLAFGNDAGETRHREILRHRAQLPSGRFYAPMTGLWSAGVSSVAVTLDVDFGEHAEVRACLR</sequence>
<evidence type="ECO:0000256" key="3">
    <source>
        <dbReference type="ARBA" id="ARBA00022679"/>
    </source>
</evidence>
<gene>
    <name evidence="9" type="ORF">SAMN04487940_105179</name>
</gene>
<dbReference type="Proteomes" id="UP000182932">
    <property type="component" value="Unassembled WGS sequence"/>
</dbReference>
<organism evidence="9 10">
    <name type="scientific">Marinovum algicola</name>
    <dbReference type="NCBI Taxonomy" id="42444"/>
    <lineage>
        <taxon>Bacteria</taxon>
        <taxon>Pseudomonadati</taxon>
        <taxon>Pseudomonadota</taxon>
        <taxon>Alphaproteobacteria</taxon>
        <taxon>Rhodobacterales</taxon>
        <taxon>Roseobacteraceae</taxon>
        <taxon>Marinovum</taxon>
    </lineage>
</organism>
<keyword evidence="3" id="KW-0808">Transferase</keyword>
<evidence type="ECO:0000313" key="10">
    <source>
        <dbReference type="Proteomes" id="UP000182932"/>
    </source>
</evidence>
<keyword evidence="10" id="KW-1185">Reference proteome</keyword>
<dbReference type="InterPro" id="IPR031811">
    <property type="entry name" value="ALGX/ALGJ_SGNH-like"/>
</dbReference>
<comment type="caution">
    <text evidence="9">The sequence shown here is derived from an EMBL/GenBank/DDBJ whole genome shotgun (WGS) entry which is preliminary data.</text>
</comment>
<dbReference type="RefSeq" id="WP_170850530.1">
    <property type="nucleotide sequence ID" value="NZ_CATLQZ010000008.1"/>
</dbReference>
<dbReference type="AlphaFoldDB" id="A0A975ZN67"/>
<comment type="subcellular location">
    <subcellularLocation>
        <location evidence="1">Periplasm</location>
    </subcellularLocation>
</comment>
<evidence type="ECO:0000259" key="8">
    <source>
        <dbReference type="Pfam" id="PF16822"/>
    </source>
</evidence>
<evidence type="ECO:0000313" key="9">
    <source>
        <dbReference type="EMBL" id="SEJ38503.1"/>
    </source>
</evidence>
<dbReference type="GO" id="GO:0042121">
    <property type="term" value="P:alginic acid biosynthetic process"/>
    <property type="evidence" value="ECO:0007669"/>
    <property type="project" value="UniProtKB-KW"/>
</dbReference>
<feature type="chain" id="PRO_5037332529" evidence="7">
    <location>
        <begin position="32"/>
        <end position="432"/>
    </location>
</feature>
<evidence type="ECO:0000256" key="6">
    <source>
        <dbReference type="ARBA" id="ARBA00022841"/>
    </source>
</evidence>
<keyword evidence="4 7" id="KW-0732">Signal</keyword>
<dbReference type="Pfam" id="PF16822">
    <property type="entry name" value="ALGX"/>
    <property type="match status" value="1"/>
</dbReference>
<evidence type="ECO:0000256" key="2">
    <source>
        <dbReference type="ARBA" id="ARBA00005182"/>
    </source>
</evidence>
<evidence type="ECO:0000256" key="7">
    <source>
        <dbReference type="SAM" id="SignalP"/>
    </source>
</evidence>
<keyword evidence="6" id="KW-0016">Alginate biosynthesis</keyword>
<reference evidence="9 10" key="1">
    <citation type="submission" date="2016-10" db="EMBL/GenBank/DDBJ databases">
        <authorList>
            <person name="Varghese N."/>
            <person name="Submissions S."/>
        </authorList>
    </citation>
    <scope>NUCLEOTIDE SEQUENCE [LARGE SCALE GENOMIC DNA]</scope>
    <source>
        <strain evidence="9 10">FF3</strain>
    </source>
</reference>
<feature type="signal peptide" evidence="7">
    <location>
        <begin position="1"/>
        <end position="31"/>
    </location>
</feature>
<dbReference type="GO" id="GO:0016740">
    <property type="term" value="F:transferase activity"/>
    <property type="evidence" value="ECO:0007669"/>
    <property type="project" value="UniProtKB-KW"/>
</dbReference>
<feature type="domain" description="AlgX/AlgJ SGNH hydrolase-like" evidence="8">
    <location>
        <begin position="49"/>
        <end position="303"/>
    </location>
</feature>
<accession>A0A975ZN67</accession>
<proteinExistence type="predicted"/>
<dbReference type="GO" id="GO:0042597">
    <property type="term" value="C:periplasmic space"/>
    <property type="evidence" value="ECO:0007669"/>
    <property type="project" value="UniProtKB-SubCell"/>
</dbReference>
<evidence type="ECO:0000256" key="5">
    <source>
        <dbReference type="ARBA" id="ARBA00022764"/>
    </source>
</evidence>
<dbReference type="EMBL" id="FNYY01000005">
    <property type="protein sequence ID" value="SEJ38503.1"/>
    <property type="molecule type" value="Genomic_DNA"/>
</dbReference>
<evidence type="ECO:0000256" key="4">
    <source>
        <dbReference type="ARBA" id="ARBA00022729"/>
    </source>
</evidence>
<dbReference type="GeneID" id="80818145"/>